<organism evidence="5">
    <name type="scientific">Phaffia rhodozyma</name>
    <name type="common">Yeast</name>
    <name type="synonym">Xanthophyllomyces dendrorhous</name>
    <dbReference type="NCBI Taxonomy" id="264483"/>
    <lineage>
        <taxon>Eukaryota</taxon>
        <taxon>Fungi</taxon>
        <taxon>Dikarya</taxon>
        <taxon>Basidiomycota</taxon>
        <taxon>Agaricomycotina</taxon>
        <taxon>Tremellomycetes</taxon>
        <taxon>Cystofilobasidiales</taxon>
        <taxon>Mrakiaceae</taxon>
        <taxon>Phaffia</taxon>
    </lineage>
</organism>
<evidence type="ECO:0000259" key="4">
    <source>
        <dbReference type="PROSITE" id="PS50192"/>
    </source>
</evidence>
<feature type="compositionally biased region" description="Acidic residues" evidence="3">
    <location>
        <begin position="319"/>
        <end position="328"/>
    </location>
</feature>
<dbReference type="GO" id="GO:0031201">
    <property type="term" value="C:SNARE complex"/>
    <property type="evidence" value="ECO:0007669"/>
    <property type="project" value="TreeGrafter"/>
</dbReference>
<feature type="compositionally biased region" description="Polar residues" evidence="3">
    <location>
        <begin position="23"/>
        <end position="64"/>
    </location>
</feature>
<dbReference type="Gene3D" id="1.20.5.110">
    <property type="match status" value="2"/>
</dbReference>
<dbReference type="GO" id="GO:0005886">
    <property type="term" value="C:plasma membrane"/>
    <property type="evidence" value="ECO:0007669"/>
    <property type="project" value="TreeGrafter"/>
</dbReference>
<dbReference type="SMART" id="SM00397">
    <property type="entry name" value="t_SNARE"/>
    <property type="match status" value="2"/>
</dbReference>
<proteinExistence type="inferred from homology"/>
<feature type="region of interest" description="Disordered" evidence="3">
    <location>
        <begin position="112"/>
        <end position="162"/>
    </location>
</feature>
<dbReference type="GO" id="GO:0019905">
    <property type="term" value="F:syntaxin binding"/>
    <property type="evidence" value="ECO:0007669"/>
    <property type="project" value="TreeGrafter"/>
</dbReference>
<feature type="region of interest" description="Disordered" evidence="3">
    <location>
        <begin position="1"/>
        <end position="93"/>
    </location>
</feature>
<comment type="similarity">
    <text evidence="1">Belongs to the SNAP-25 family.</text>
</comment>
<feature type="coiled-coil region" evidence="2">
    <location>
        <begin position="203"/>
        <end position="240"/>
    </location>
</feature>
<protein>
    <submittedName>
        <fullName evidence="5">SNAP-25 (Synaptosome-associated protein) component of SNARE complex</fullName>
    </submittedName>
</protein>
<accession>A0A0F7SIM4</accession>
<evidence type="ECO:0000256" key="1">
    <source>
        <dbReference type="ARBA" id="ARBA00009480"/>
    </source>
</evidence>
<dbReference type="SUPFAM" id="SSF58038">
    <property type="entry name" value="SNARE fusion complex"/>
    <property type="match status" value="2"/>
</dbReference>
<sequence>MSFFKRKKDKSEIPLPPDERPQSNHNISRQDPNQARQQLFASSSSGAPRQNGSAYDQTSSSGRTPSIAPSYASTDPYARAASSSASGSVSNYNKPVMDKKIETDPARAALFSGYNPAAIPREVKRQVGGRDFGDDNNQGGDEEQDSSRGESSGGIDQAAEDEEVEMIKRDLRGVKQETLGSSRNALRIAQEAEETARRTLGQLGEQSEKIANTERNLDMAKAASSRANDKTNELNKLNRSIFVPVVVFNKDRKRREAEQRISDRHIEETAERQTAKLDVLQSQQRLNDGSFAERNAARRRFEDPEKRKEARSRYQFEATESDDELEDELDDNLTETLDVTKRLKALALASGDEIKSHNERLTRINNKAEGLDLKIIQNVERLKNVK</sequence>
<dbReference type="CDD" id="cd15886">
    <property type="entry name" value="SNARE_SEC9N"/>
    <property type="match status" value="1"/>
</dbReference>
<dbReference type="PROSITE" id="PS50192">
    <property type="entry name" value="T_SNARE"/>
    <property type="match status" value="1"/>
</dbReference>
<evidence type="ECO:0000256" key="2">
    <source>
        <dbReference type="SAM" id="Coils"/>
    </source>
</evidence>
<name>A0A0F7SIM4_PHARH</name>
<feature type="domain" description="T-SNARE coiled-coil homology" evidence="4">
    <location>
        <begin position="323"/>
        <end position="385"/>
    </location>
</feature>
<feature type="compositionally biased region" description="Low complexity" evidence="3">
    <location>
        <begin position="78"/>
        <end position="90"/>
    </location>
</feature>
<keyword evidence="2" id="KW-0175">Coiled coil</keyword>
<dbReference type="InterPro" id="IPR000727">
    <property type="entry name" value="T_SNARE_dom"/>
</dbReference>
<dbReference type="GO" id="GO:0006887">
    <property type="term" value="P:exocytosis"/>
    <property type="evidence" value="ECO:0007669"/>
    <property type="project" value="TreeGrafter"/>
</dbReference>
<evidence type="ECO:0000256" key="3">
    <source>
        <dbReference type="SAM" id="MobiDB-lite"/>
    </source>
</evidence>
<reference evidence="5" key="1">
    <citation type="submission" date="2014-08" db="EMBL/GenBank/DDBJ databases">
        <authorList>
            <person name="Sharma Rahul"/>
            <person name="Thines Marco"/>
        </authorList>
    </citation>
    <scope>NUCLEOTIDE SEQUENCE</scope>
</reference>
<dbReference type="PANTHER" id="PTHR19305">
    <property type="entry name" value="SYNAPTOSOMAL ASSOCIATED PROTEIN"/>
    <property type="match status" value="1"/>
</dbReference>
<feature type="region of interest" description="Disordered" evidence="3">
    <location>
        <begin position="283"/>
        <end position="328"/>
    </location>
</feature>
<feature type="compositionally biased region" description="Basic and acidic residues" evidence="3">
    <location>
        <begin position="9"/>
        <end position="22"/>
    </location>
</feature>
<evidence type="ECO:0000313" key="5">
    <source>
        <dbReference type="EMBL" id="CDZ97189.1"/>
    </source>
</evidence>
<feature type="compositionally biased region" description="Basic and acidic residues" evidence="3">
    <location>
        <begin position="295"/>
        <end position="314"/>
    </location>
</feature>
<dbReference type="EMBL" id="LN483167">
    <property type="protein sequence ID" value="CDZ97189.1"/>
    <property type="molecule type" value="Genomic_DNA"/>
</dbReference>
<dbReference type="AlphaFoldDB" id="A0A0F7SIM4"/>
<dbReference type="GO" id="GO:0006906">
    <property type="term" value="P:vesicle fusion"/>
    <property type="evidence" value="ECO:0007669"/>
    <property type="project" value="TreeGrafter"/>
</dbReference>
<dbReference type="GO" id="GO:0005484">
    <property type="term" value="F:SNAP receptor activity"/>
    <property type="evidence" value="ECO:0007669"/>
    <property type="project" value="TreeGrafter"/>
</dbReference>
<dbReference type="PANTHER" id="PTHR19305:SF9">
    <property type="entry name" value="SYNAPTOSOMAL-ASSOCIATED PROTEIN 29"/>
    <property type="match status" value="1"/>
</dbReference>